<feature type="transmembrane region" description="Helical" evidence="6">
    <location>
        <begin position="293"/>
        <end position="318"/>
    </location>
</feature>
<feature type="transmembrane region" description="Helical" evidence="6">
    <location>
        <begin position="330"/>
        <end position="352"/>
    </location>
</feature>
<dbReference type="GO" id="GO:0050803">
    <property type="term" value="P:regulation of synapse structure or activity"/>
    <property type="evidence" value="ECO:0007669"/>
    <property type="project" value="TreeGrafter"/>
</dbReference>
<dbReference type="Proteomes" id="UP001367676">
    <property type="component" value="Unassembled WGS sequence"/>
</dbReference>
<proteinExistence type="predicted"/>
<dbReference type="EMBL" id="JBBCAQ010000022">
    <property type="protein sequence ID" value="KAK7591153.1"/>
    <property type="molecule type" value="Genomic_DNA"/>
</dbReference>
<dbReference type="Gene3D" id="1.20.1250.20">
    <property type="entry name" value="MFS general substrate transporter like domains"/>
    <property type="match status" value="2"/>
</dbReference>
<evidence type="ECO:0000313" key="9">
    <source>
        <dbReference type="Proteomes" id="UP001367676"/>
    </source>
</evidence>
<feature type="region of interest" description="Disordered" evidence="5">
    <location>
        <begin position="522"/>
        <end position="558"/>
    </location>
</feature>
<feature type="transmembrane region" description="Helical" evidence="6">
    <location>
        <begin position="195"/>
        <end position="221"/>
    </location>
</feature>
<reference evidence="8 9" key="1">
    <citation type="submission" date="2024-03" db="EMBL/GenBank/DDBJ databases">
        <title>Adaptation during the transition from Ophiocordyceps entomopathogen to insect associate is accompanied by gene loss and intensified selection.</title>
        <authorList>
            <person name="Ward C.M."/>
            <person name="Onetto C.A."/>
            <person name="Borneman A.R."/>
        </authorList>
    </citation>
    <scope>NUCLEOTIDE SEQUENCE [LARGE SCALE GENOMIC DNA]</scope>
    <source>
        <strain evidence="8">AWRI1</strain>
        <tissue evidence="8">Single Adult Female</tissue>
    </source>
</reference>
<feature type="domain" description="Major facilitator superfamily (MFS) profile" evidence="7">
    <location>
        <begin position="68"/>
        <end position="483"/>
    </location>
</feature>
<dbReference type="GO" id="GO:0030672">
    <property type="term" value="C:synaptic vesicle membrane"/>
    <property type="evidence" value="ECO:0007669"/>
    <property type="project" value="TreeGrafter"/>
</dbReference>
<feature type="transmembrane region" description="Helical" evidence="6">
    <location>
        <begin position="227"/>
        <end position="246"/>
    </location>
</feature>
<evidence type="ECO:0000256" key="1">
    <source>
        <dbReference type="ARBA" id="ARBA00004141"/>
    </source>
</evidence>
<evidence type="ECO:0000256" key="2">
    <source>
        <dbReference type="ARBA" id="ARBA00022692"/>
    </source>
</evidence>
<dbReference type="InterPro" id="IPR020846">
    <property type="entry name" value="MFS_dom"/>
</dbReference>
<evidence type="ECO:0000259" key="7">
    <source>
        <dbReference type="PROSITE" id="PS50850"/>
    </source>
</evidence>
<keyword evidence="3 6" id="KW-1133">Transmembrane helix</keyword>
<keyword evidence="2 6" id="KW-0812">Transmembrane</keyword>
<dbReference type="PANTHER" id="PTHR11662:SF456">
    <property type="entry name" value="VESICULAR GLUTAMATE TRANSPORTER, ISOFORM A"/>
    <property type="match status" value="1"/>
</dbReference>
<protein>
    <recommendedName>
        <fullName evidence="7">Major facilitator superfamily (MFS) profile domain-containing protein</fullName>
    </recommendedName>
</protein>
<comment type="caution">
    <text evidence="8">The sequence shown here is derived from an EMBL/GenBank/DDBJ whole genome shotgun (WGS) entry which is preliminary data.</text>
</comment>
<dbReference type="SUPFAM" id="SSF103473">
    <property type="entry name" value="MFS general substrate transporter"/>
    <property type="match status" value="1"/>
</dbReference>
<evidence type="ECO:0000256" key="4">
    <source>
        <dbReference type="ARBA" id="ARBA00023136"/>
    </source>
</evidence>
<sequence length="558" mass="61799">MKKLPCHPMAEVPNSFLVSTRPYGDLDGAPASQFGLLDSDELPMQRPPLRTIDKYVRPECPCLTKRYTVAVLTCCGFIITFGMRCNMGMAKLQVKHGLFNWSVATESAVDSSFFWGYLITQVPGGFLASMFPANRIFGTAVFSSACLNMLVPGVSRDSNLLIIVRIFQGLVEGVTYPACHGIWRHWAPPLERSRLATLALCGSYAGVVIGMPLSGVFITYIGYEFPFYFYGVMGIIWFVGWNWLVFEKPCTHPTISVAELTYIEKSLGQTGPPPAAPTIFNTPWKEFMHSMPVYAIIVANFCRSWNFYLLVLYQALYFQDSFKMPVAETGFVGALPHLFMTSIVPSGGLLADHLRKKGILSTTLVRKLFNCGGFGMEAFFFLVVAFSDSAVTATMALTFGVAFSGFAISGFNVNHLDIAPRYASILMGLSNGIGTMAGFILPVIVDYITRDHERSSWKKVFFLAATIHFIGVCFYGTFASGELQPWAEPKGNEQNQLEEFGNGAPPPYDEVTRKKIRVMKYGSMEQNGSFNSSSRQVSEDIEDKSTAGDSTRETNPFR</sequence>
<dbReference type="GO" id="GO:0098700">
    <property type="term" value="P:neurotransmitter loading into synaptic vesicle"/>
    <property type="evidence" value="ECO:0007669"/>
    <property type="project" value="TreeGrafter"/>
</dbReference>
<dbReference type="InterPro" id="IPR050382">
    <property type="entry name" value="MFS_Na/Anion_cotransporter"/>
</dbReference>
<dbReference type="InterPro" id="IPR036259">
    <property type="entry name" value="MFS_trans_sf"/>
</dbReference>
<keyword evidence="4 6" id="KW-0472">Membrane</keyword>
<feature type="transmembrane region" description="Helical" evidence="6">
    <location>
        <begin position="364"/>
        <end position="387"/>
    </location>
</feature>
<evidence type="ECO:0000313" key="8">
    <source>
        <dbReference type="EMBL" id="KAK7591153.1"/>
    </source>
</evidence>
<evidence type="ECO:0000256" key="5">
    <source>
        <dbReference type="SAM" id="MobiDB-lite"/>
    </source>
</evidence>
<dbReference type="GO" id="GO:0005313">
    <property type="term" value="F:L-glutamate transmembrane transporter activity"/>
    <property type="evidence" value="ECO:0007669"/>
    <property type="project" value="TreeGrafter"/>
</dbReference>
<evidence type="ECO:0000256" key="6">
    <source>
        <dbReference type="SAM" id="Phobius"/>
    </source>
</evidence>
<feature type="transmembrane region" description="Helical" evidence="6">
    <location>
        <begin position="460"/>
        <end position="478"/>
    </location>
</feature>
<gene>
    <name evidence="8" type="ORF">V9T40_002766</name>
</gene>
<evidence type="ECO:0000256" key="3">
    <source>
        <dbReference type="ARBA" id="ARBA00022989"/>
    </source>
</evidence>
<feature type="compositionally biased region" description="Polar residues" evidence="5">
    <location>
        <begin position="524"/>
        <end position="536"/>
    </location>
</feature>
<dbReference type="InterPro" id="IPR011701">
    <property type="entry name" value="MFS"/>
</dbReference>
<feature type="compositionally biased region" description="Basic and acidic residues" evidence="5">
    <location>
        <begin position="543"/>
        <end position="552"/>
    </location>
</feature>
<keyword evidence="9" id="KW-1185">Reference proteome</keyword>
<feature type="transmembrane region" description="Helical" evidence="6">
    <location>
        <begin position="393"/>
        <end position="413"/>
    </location>
</feature>
<accession>A0AAN9Y5X5</accession>
<dbReference type="PANTHER" id="PTHR11662">
    <property type="entry name" value="SOLUTE CARRIER FAMILY 17"/>
    <property type="match status" value="1"/>
</dbReference>
<dbReference type="GO" id="GO:0060076">
    <property type="term" value="C:excitatory synapse"/>
    <property type="evidence" value="ECO:0007669"/>
    <property type="project" value="TreeGrafter"/>
</dbReference>
<comment type="subcellular location">
    <subcellularLocation>
        <location evidence="1">Membrane</location>
        <topology evidence="1">Multi-pass membrane protein</topology>
    </subcellularLocation>
</comment>
<dbReference type="GO" id="GO:0005326">
    <property type="term" value="F:neurotransmitter transmembrane transporter activity"/>
    <property type="evidence" value="ECO:0007669"/>
    <property type="project" value="TreeGrafter"/>
</dbReference>
<feature type="transmembrane region" description="Helical" evidence="6">
    <location>
        <begin position="425"/>
        <end position="448"/>
    </location>
</feature>
<name>A0AAN9Y5X5_9HEMI</name>
<dbReference type="FunFam" id="1.20.1250.20:FF:000264">
    <property type="entry name" value="vesicular glutamate transporter 1"/>
    <property type="match status" value="1"/>
</dbReference>
<dbReference type="FunFam" id="1.20.1250.20:FF:000226">
    <property type="entry name" value="Vesicular GLUtamate transporter"/>
    <property type="match status" value="1"/>
</dbReference>
<dbReference type="GO" id="GO:0035249">
    <property type="term" value="P:synaptic transmission, glutamatergic"/>
    <property type="evidence" value="ECO:0007669"/>
    <property type="project" value="TreeGrafter"/>
</dbReference>
<dbReference type="PROSITE" id="PS50850">
    <property type="entry name" value="MFS"/>
    <property type="match status" value="1"/>
</dbReference>
<organism evidence="8 9">
    <name type="scientific">Parthenolecanium corni</name>
    <dbReference type="NCBI Taxonomy" id="536013"/>
    <lineage>
        <taxon>Eukaryota</taxon>
        <taxon>Metazoa</taxon>
        <taxon>Ecdysozoa</taxon>
        <taxon>Arthropoda</taxon>
        <taxon>Hexapoda</taxon>
        <taxon>Insecta</taxon>
        <taxon>Pterygota</taxon>
        <taxon>Neoptera</taxon>
        <taxon>Paraneoptera</taxon>
        <taxon>Hemiptera</taxon>
        <taxon>Sternorrhyncha</taxon>
        <taxon>Coccoidea</taxon>
        <taxon>Coccidae</taxon>
        <taxon>Parthenolecanium</taxon>
    </lineage>
</organism>
<dbReference type="Pfam" id="PF07690">
    <property type="entry name" value="MFS_1"/>
    <property type="match status" value="1"/>
</dbReference>
<dbReference type="AlphaFoldDB" id="A0AAN9Y5X5"/>